<gene>
    <name evidence="1" type="ORF">BST47_00360</name>
</gene>
<protein>
    <submittedName>
        <fullName evidence="1">Uncharacterized protein</fullName>
    </submittedName>
</protein>
<evidence type="ECO:0000313" key="2">
    <source>
        <dbReference type="Proteomes" id="UP000192411"/>
    </source>
</evidence>
<keyword evidence="2" id="KW-1185">Reference proteome</keyword>
<evidence type="ECO:0000313" key="1">
    <source>
        <dbReference type="EMBL" id="ORB68422.1"/>
    </source>
</evidence>
<dbReference type="AlphaFoldDB" id="A0A1X0K039"/>
<dbReference type="SUPFAM" id="SSF57783">
    <property type="entry name" value="Zinc beta-ribbon"/>
    <property type="match status" value="1"/>
</dbReference>
<proteinExistence type="predicted"/>
<accession>A0A1X0K039</accession>
<sequence>MLPIDPTADRSRRAWLPCPCCDHPTKCVDCDKRKNCAIHWQYLLSNKGTVVHLQCSDCGYLWSTDTRNRARRRRAA</sequence>
<dbReference type="OrthoDB" id="3872623at2"/>
<dbReference type="Proteomes" id="UP000192411">
    <property type="component" value="Unassembled WGS sequence"/>
</dbReference>
<dbReference type="STRING" id="75922.BST47_00360"/>
<organism evidence="1 2">
    <name type="scientific">Mycolicibacterium tusciae</name>
    <dbReference type="NCBI Taxonomy" id="75922"/>
    <lineage>
        <taxon>Bacteria</taxon>
        <taxon>Bacillati</taxon>
        <taxon>Actinomycetota</taxon>
        <taxon>Actinomycetes</taxon>
        <taxon>Mycobacteriales</taxon>
        <taxon>Mycobacteriaceae</taxon>
        <taxon>Mycolicibacterium</taxon>
    </lineage>
</organism>
<dbReference type="EMBL" id="MVIM01000001">
    <property type="protein sequence ID" value="ORB68422.1"/>
    <property type="molecule type" value="Genomic_DNA"/>
</dbReference>
<reference evidence="1 2" key="1">
    <citation type="submission" date="2017-02" db="EMBL/GenBank/DDBJ databases">
        <title>The new phylogeny of genus Mycobacterium.</title>
        <authorList>
            <person name="Tortoli E."/>
            <person name="Trovato A."/>
            <person name="Cirillo D.M."/>
        </authorList>
    </citation>
    <scope>NUCLEOTIDE SEQUENCE [LARGE SCALE GENOMIC DNA]</scope>
    <source>
        <strain evidence="1 2">DSM 44338</strain>
    </source>
</reference>
<name>A0A1X0K039_9MYCO</name>
<comment type="caution">
    <text evidence="1">The sequence shown here is derived from an EMBL/GenBank/DDBJ whole genome shotgun (WGS) entry which is preliminary data.</text>
</comment>